<gene>
    <name evidence="7" type="ORF">SCAR479_09009</name>
</gene>
<feature type="compositionally biased region" description="Acidic residues" evidence="4">
    <location>
        <begin position="84"/>
        <end position="97"/>
    </location>
</feature>
<feature type="compositionally biased region" description="Low complexity" evidence="4">
    <location>
        <begin position="225"/>
        <end position="235"/>
    </location>
</feature>
<feature type="compositionally biased region" description="Basic and acidic residues" evidence="4">
    <location>
        <begin position="482"/>
        <end position="496"/>
    </location>
</feature>
<feature type="compositionally biased region" description="Basic and acidic residues" evidence="4">
    <location>
        <begin position="124"/>
        <end position="156"/>
    </location>
</feature>
<reference evidence="7 8" key="1">
    <citation type="submission" date="2024-02" db="EMBL/GenBank/DDBJ databases">
        <title>First draft genome assembly of two strains of Seiridium cardinale.</title>
        <authorList>
            <person name="Emiliani G."/>
            <person name="Scali E."/>
        </authorList>
    </citation>
    <scope>NUCLEOTIDE SEQUENCE [LARGE SCALE GENOMIC DNA]</scope>
    <source>
        <strain evidence="7 8">BM-138-000479</strain>
    </source>
</reference>
<evidence type="ECO:0000313" key="8">
    <source>
        <dbReference type="Proteomes" id="UP001465668"/>
    </source>
</evidence>
<dbReference type="InterPro" id="IPR029190">
    <property type="entry name" value="Rrp14/SURF6_C"/>
</dbReference>
<evidence type="ECO:0000256" key="4">
    <source>
        <dbReference type="SAM" id="MobiDB-lite"/>
    </source>
</evidence>
<dbReference type="PANTHER" id="PTHR14369:SF0">
    <property type="entry name" value="SURFEIT LOCUS PROTEIN 6"/>
    <property type="match status" value="1"/>
</dbReference>
<proteinExistence type="inferred from homology"/>
<name>A0ABR2XKV5_9PEZI</name>
<feature type="compositionally biased region" description="Basic and acidic residues" evidence="4">
    <location>
        <begin position="50"/>
        <end position="75"/>
    </location>
</feature>
<dbReference type="Proteomes" id="UP001465668">
    <property type="component" value="Unassembled WGS sequence"/>
</dbReference>
<evidence type="ECO:0000256" key="1">
    <source>
        <dbReference type="ARBA" id="ARBA00004123"/>
    </source>
</evidence>
<dbReference type="InterPro" id="IPR007019">
    <property type="entry name" value="SURF6"/>
</dbReference>
<evidence type="ECO:0000259" key="6">
    <source>
        <dbReference type="Pfam" id="PF15459"/>
    </source>
</evidence>
<dbReference type="InterPro" id="IPR029188">
    <property type="entry name" value="Rrp14_N"/>
</dbReference>
<feature type="compositionally biased region" description="Basic and acidic residues" evidence="4">
    <location>
        <begin position="330"/>
        <end position="343"/>
    </location>
</feature>
<accession>A0ABR2XKV5</accession>
<evidence type="ECO:0000256" key="2">
    <source>
        <dbReference type="ARBA" id="ARBA00005904"/>
    </source>
</evidence>
<comment type="caution">
    <text evidence="7">The sequence shown here is derived from an EMBL/GenBank/DDBJ whole genome shotgun (WGS) entry which is preliminary data.</text>
</comment>
<keyword evidence="8" id="KW-1185">Reference proteome</keyword>
<feature type="domain" description="Ribosomal RNA-processing protein 14/surfeit locus protein 6 C-terminal" evidence="5">
    <location>
        <begin position="308"/>
        <end position="499"/>
    </location>
</feature>
<evidence type="ECO:0000259" key="5">
    <source>
        <dbReference type="Pfam" id="PF04935"/>
    </source>
</evidence>
<comment type="similarity">
    <text evidence="2">Belongs to the SURF6 family.</text>
</comment>
<feature type="region of interest" description="Disordered" evidence="4">
    <location>
        <begin position="453"/>
        <end position="530"/>
    </location>
</feature>
<dbReference type="Pfam" id="PF15459">
    <property type="entry name" value="RRP14"/>
    <property type="match status" value="1"/>
</dbReference>
<feature type="region of interest" description="Disordered" evidence="4">
    <location>
        <begin position="31"/>
        <end position="357"/>
    </location>
</feature>
<keyword evidence="3" id="KW-0539">Nucleus</keyword>
<evidence type="ECO:0000313" key="7">
    <source>
        <dbReference type="EMBL" id="KAK9774404.1"/>
    </source>
</evidence>
<evidence type="ECO:0000256" key="3">
    <source>
        <dbReference type="ARBA" id="ARBA00023242"/>
    </source>
</evidence>
<comment type="subcellular location">
    <subcellularLocation>
        <location evidence="1">Nucleus</location>
    </subcellularLocation>
</comment>
<dbReference type="PANTHER" id="PTHR14369">
    <property type="entry name" value="SURFEIT LOCUS PROTEIN 6"/>
    <property type="match status" value="1"/>
</dbReference>
<organism evidence="7 8">
    <name type="scientific">Seiridium cardinale</name>
    <dbReference type="NCBI Taxonomy" id="138064"/>
    <lineage>
        <taxon>Eukaryota</taxon>
        <taxon>Fungi</taxon>
        <taxon>Dikarya</taxon>
        <taxon>Ascomycota</taxon>
        <taxon>Pezizomycotina</taxon>
        <taxon>Sordariomycetes</taxon>
        <taxon>Xylariomycetidae</taxon>
        <taxon>Amphisphaeriales</taxon>
        <taxon>Sporocadaceae</taxon>
        <taxon>Seiridium</taxon>
    </lineage>
</organism>
<sequence length="530" mass="59564">MAESSLQDRLRDHAKAFDGLLSLIPAKMYYGDDSNDQWKKKKQTKAQAAEARRNKLDPDSKLNRSVKEVMEEQAQKKRKRDQGLEDSDDAWSDVDGIEAEKPAQGLKKKKQKTVEDLEPEMTEEERRKAEKRAARKERKAERQALREEEAAYEKRNVKSGVNKIKLAPRESVPESSKSSHPTQHTPTDAPQDMEEESENDAEDTSDGPDLDMADQEDSEDKPDSDSASPSEPESPVFDTNGTPADSIGQAASTTTSTSSTVPPSEKPKHIKIPSDTTALRERLAAKIQALREARKADGPDGKPIRTRQELIESRRQKQVERKAHKKEVRRKAMEEENRKREEALASARNSPGSILSPAVDLADTNFTFGRVAFGDGAQLSNDLSHVLNAGPKKGPSDPKTALLKFQNEKKRLEKLDEEKRKDVEDKEMWLTARKRAEGERIRDDEKLLKKALKRKEVQKSKSEKAWRERAEGVQKSIKQRQQKREDNIKARKDQKMMGKAGKKKGGAKGGAKKKGRAGFEGSFSVGGKRK</sequence>
<dbReference type="EMBL" id="JARVKM010000042">
    <property type="protein sequence ID" value="KAK9774404.1"/>
    <property type="molecule type" value="Genomic_DNA"/>
</dbReference>
<feature type="compositionally biased region" description="Polar residues" evidence="4">
    <location>
        <begin position="173"/>
        <end position="188"/>
    </location>
</feature>
<feature type="compositionally biased region" description="Basic and acidic residues" evidence="4">
    <location>
        <begin position="278"/>
        <end position="321"/>
    </location>
</feature>
<feature type="compositionally biased region" description="Basic residues" evidence="4">
    <location>
        <begin position="500"/>
        <end position="516"/>
    </location>
</feature>
<feature type="compositionally biased region" description="Basic and acidic residues" evidence="4">
    <location>
        <begin position="453"/>
        <end position="472"/>
    </location>
</feature>
<dbReference type="Pfam" id="PF04935">
    <property type="entry name" value="SURF6"/>
    <property type="match status" value="1"/>
</dbReference>
<feature type="compositionally biased region" description="Acidic residues" evidence="4">
    <location>
        <begin position="191"/>
        <end position="222"/>
    </location>
</feature>
<protein>
    <submittedName>
        <fullName evidence="7">Ribosomal RNA-processing protein 14/surfeit locus protein 6 C-terminal domain-containing protein</fullName>
    </submittedName>
</protein>
<feature type="domain" description="Ribosomal RNA-processing protein 14 N-terminal" evidence="6">
    <location>
        <begin position="9"/>
        <end position="59"/>
    </location>
</feature>